<proteinExistence type="predicted"/>
<evidence type="ECO:0000313" key="1">
    <source>
        <dbReference type="EMBL" id="KAK8568005.1"/>
    </source>
</evidence>
<protein>
    <submittedName>
        <fullName evidence="1">Uncharacterized protein</fullName>
    </submittedName>
</protein>
<accession>A0ABR2EZ93</accession>
<keyword evidence="2" id="KW-1185">Reference proteome</keyword>
<evidence type="ECO:0000313" key="2">
    <source>
        <dbReference type="Proteomes" id="UP001472677"/>
    </source>
</evidence>
<reference evidence="1 2" key="1">
    <citation type="journal article" date="2024" name="G3 (Bethesda)">
        <title>Genome assembly of Hibiscus sabdariffa L. provides insights into metabolisms of medicinal natural products.</title>
        <authorList>
            <person name="Kim T."/>
        </authorList>
    </citation>
    <scope>NUCLEOTIDE SEQUENCE [LARGE SCALE GENOMIC DNA]</scope>
    <source>
        <strain evidence="1">TK-2024</strain>
        <tissue evidence="1">Old leaves</tissue>
    </source>
</reference>
<comment type="caution">
    <text evidence="1">The sequence shown here is derived from an EMBL/GenBank/DDBJ whole genome shotgun (WGS) entry which is preliminary data.</text>
</comment>
<dbReference type="EMBL" id="JBBPBM010000009">
    <property type="protein sequence ID" value="KAK8568005.1"/>
    <property type="molecule type" value="Genomic_DNA"/>
</dbReference>
<gene>
    <name evidence="1" type="ORF">V6N12_006572</name>
</gene>
<name>A0ABR2EZ93_9ROSI</name>
<sequence>MNCNNNQKLKLKKKMMKEKRRRVQQWMRLGFAVQISSDASLLFLLMNMPVVAAANGVGNTEPITTTKEHKHGWVGPDVSEAGRNDSPVKLAKIICFPKTNPKVLASCYALAFSIPWALASATSPSLCSQTAAFPRFDLSANFYPPFLSPTSSALPYPVLLSLIPIPIPIPHIHLSRNIRWRANELGAFRHTSRVDHLGTMAFVCGCFRYAVWFINVRTYPPDSSELFGRYVTVGGGCFHCVAVSPVAVPVKFS</sequence>
<dbReference type="Proteomes" id="UP001472677">
    <property type="component" value="Unassembled WGS sequence"/>
</dbReference>
<organism evidence="1 2">
    <name type="scientific">Hibiscus sabdariffa</name>
    <name type="common">roselle</name>
    <dbReference type="NCBI Taxonomy" id="183260"/>
    <lineage>
        <taxon>Eukaryota</taxon>
        <taxon>Viridiplantae</taxon>
        <taxon>Streptophyta</taxon>
        <taxon>Embryophyta</taxon>
        <taxon>Tracheophyta</taxon>
        <taxon>Spermatophyta</taxon>
        <taxon>Magnoliopsida</taxon>
        <taxon>eudicotyledons</taxon>
        <taxon>Gunneridae</taxon>
        <taxon>Pentapetalae</taxon>
        <taxon>rosids</taxon>
        <taxon>malvids</taxon>
        <taxon>Malvales</taxon>
        <taxon>Malvaceae</taxon>
        <taxon>Malvoideae</taxon>
        <taxon>Hibiscus</taxon>
    </lineage>
</organism>